<keyword evidence="2" id="KW-1185">Reference proteome</keyword>
<sequence>VRFSSRGVCNAKSLVSNDIPIFMVGVLFNLHELRVSGDKEEETAVVEVEDGLLLSSVEDRKKFALTMAREEIINEDRAIASRLLKACGVVGNTEVDEVDRVGHLSPLIRVGDEEDTVAELVEWPRPKGSRVEYPTDAVAKEDTELEDVFKELEISRFKRVASKDDKIKRSQGKRRMTGKTLGSMEEKLLTPELNTSLKLARLNKMPDGLVDMVTVSSTVVLNIAKRKAIKRGDASRYVMSDSVDDSSKRKKVTSPTKLQVVLEESDKIAEGADLRPRFEVEASLLEEQCRAKAREKMVAVVDDEFK</sequence>
<evidence type="ECO:0000313" key="2">
    <source>
        <dbReference type="Proteomes" id="UP000541444"/>
    </source>
</evidence>
<evidence type="ECO:0000313" key="1">
    <source>
        <dbReference type="EMBL" id="KAF6169466.1"/>
    </source>
</evidence>
<protein>
    <submittedName>
        <fullName evidence="1">Uncharacterized protein</fullName>
    </submittedName>
</protein>
<name>A0A7J7NQK3_9MAGN</name>
<dbReference type="Proteomes" id="UP000541444">
    <property type="component" value="Unassembled WGS sequence"/>
</dbReference>
<dbReference type="AlphaFoldDB" id="A0A7J7NQK3"/>
<dbReference type="EMBL" id="JACGCM010000658">
    <property type="protein sequence ID" value="KAF6169466.1"/>
    <property type="molecule type" value="Genomic_DNA"/>
</dbReference>
<organism evidence="1 2">
    <name type="scientific">Kingdonia uniflora</name>
    <dbReference type="NCBI Taxonomy" id="39325"/>
    <lineage>
        <taxon>Eukaryota</taxon>
        <taxon>Viridiplantae</taxon>
        <taxon>Streptophyta</taxon>
        <taxon>Embryophyta</taxon>
        <taxon>Tracheophyta</taxon>
        <taxon>Spermatophyta</taxon>
        <taxon>Magnoliopsida</taxon>
        <taxon>Ranunculales</taxon>
        <taxon>Circaeasteraceae</taxon>
        <taxon>Kingdonia</taxon>
    </lineage>
</organism>
<accession>A0A7J7NQK3</accession>
<feature type="non-terminal residue" evidence="1">
    <location>
        <position position="1"/>
    </location>
</feature>
<gene>
    <name evidence="1" type="ORF">GIB67_004747</name>
</gene>
<proteinExistence type="predicted"/>
<reference evidence="1 2" key="1">
    <citation type="journal article" date="2020" name="IScience">
        <title>Genome Sequencing of the Endangered Kingdonia uniflora (Circaeasteraceae, Ranunculales) Reveals Potential Mechanisms of Evolutionary Specialization.</title>
        <authorList>
            <person name="Sun Y."/>
            <person name="Deng T."/>
            <person name="Zhang A."/>
            <person name="Moore M.J."/>
            <person name="Landis J.B."/>
            <person name="Lin N."/>
            <person name="Zhang H."/>
            <person name="Zhang X."/>
            <person name="Huang J."/>
            <person name="Zhang X."/>
            <person name="Sun H."/>
            <person name="Wang H."/>
        </authorList>
    </citation>
    <scope>NUCLEOTIDE SEQUENCE [LARGE SCALE GENOMIC DNA]</scope>
    <source>
        <strain evidence="1">TB1705</strain>
        <tissue evidence="1">Leaf</tissue>
    </source>
</reference>
<comment type="caution">
    <text evidence="1">The sequence shown here is derived from an EMBL/GenBank/DDBJ whole genome shotgun (WGS) entry which is preliminary data.</text>
</comment>